<keyword evidence="4 7" id="KW-0812">Transmembrane</keyword>
<keyword evidence="5 7" id="KW-1133">Transmembrane helix</keyword>
<dbReference type="NCBIfam" id="TIGR00711">
    <property type="entry name" value="efflux_EmrB"/>
    <property type="match status" value="1"/>
</dbReference>
<comment type="subcellular location">
    <subcellularLocation>
        <location evidence="1">Cell membrane</location>
        <topology evidence="1">Multi-pass membrane protein</topology>
    </subcellularLocation>
</comment>
<feature type="transmembrane region" description="Helical" evidence="7">
    <location>
        <begin position="281"/>
        <end position="304"/>
    </location>
</feature>
<evidence type="ECO:0000259" key="8">
    <source>
        <dbReference type="PROSITE" id="PS50850"/>
    </source>
</evidence>
<gene>
    <name evidence="9" type="ORF">CSA55_01020</name>
</gene>
<feature type="transmembrane region" description="Helical" evidence="7">
    <location>
        <begin position="23"/>
        <end position="43"/>
    </location>
</feature>
<dbReference type="Proteomes" id="UP000230914">
    <property type="component" value="Unassembled WGS sequence"/>
</dbReference>
<organism evidence="9 10">
    <name type="scientific">Ilumatobacter coccineus</name>
    <dbReference type="NCBI Taxonomy" id="467094"/>
    <lineage>
        <taxon>Bacteria</taxon>
        <taxon>Bacillati</taxon>
        <taxon>Actinomycetota</taxon>
        <taxon>Acidimicrobiia</taxon>
        <taxon>Acidimicrobiales</taxon>
        <taxon>Ilumatobacteraceae</taxon>
        <taxon>Ilumatobacter</taxon>
    </lineage>
</organism>
<evidence type="ECO:0000313" key="10">
    <source>
        <dbReference type="Proteomes" id="UP000230914"/>
    </source>
</evidence>
<evidence type="ECO:0000256" key="7">
    <source>
        <dbReference type="SAM" id="Phobius"/>
    </source>
</evidence>
<keyword evidence="6 7" id="KW-0472">Membrane</keyword>
<evidence type="ECO:0000256" key="5">
    <source>
        <dbReference type="ARBA" id="ARBA00022989"/>
    </source>
</evidence>
<dbReference type="EMBL" id="PDSL01000020">
    <property type="protein sequence ID" value="PIE34381.1"/>
    <property type="molecule type" value="Genomic_DNA"/>
</dbReference>
<dbReference type="Gene3D" id="1.20.1720.10">
    <property type="entry name" value="Multidrug resistance protein D"/>
    <property type="match status" value="1"/>
</dbReference>
<feature type="transmembrane region" description="Helical" evidence="7">
    <location>
        <begin position="242"/>
        <end position="260"/>
    </location>
</feature>
<feature type="transmembrane region" description="Helical" evidence="7">
    <location>
        <begin position="178"/>
        <end position="199"/>
    </location>
</feature>
<comment type="caution">
    <text evidence="9">The sequence shown here is derived from an EMBL/GenBank/DDBJ whole genome shotgun (WGS) entry which is preliminary data.</text>
</comment>
<dbReference type="PROSITE" id="PS00216">
    <property type="entry name" value="SUGAR_TRANSPORT_1"/>
    <property type="match status" value="1"/>
</dbReference>
<evidence type="ECO:0000256" key="1">
    <source>
        <dbReference type="ARBA" id="ARBA00004651"/>
    </source>
</evidence>
<name>A0A2G6KFE4_9ACTN</name>
<dbReference type="Pfam" id="PF07690">
    <property type="entry name" value="MFS_1"/>
    <property type="match status" value="1"/>
</dbReference>
<feature type="transmembrane region" description="Helical" evidence="7">
    <location>
        <begin position="490"/>
        <end position="509"/>
    </location>
</feature>
<feature type="transmembrane region" description="Helical" evidence="7">
    <location>
        <begin position="153"/>
        <end position="172"/>
    </location>
</feature>
<dbReference type="GO" id="GO:0022857">
    <property type="term" value="F:transmembrane transporter activity"/>
    <property type="evidence" value="ECO:0007669"/>
    <property type="project" value="InterPro"/>
</dbReference>
<feature type="transmembrane region" description="Helical" evidence="7">
    <location>
        <begin position="63"/>
        <end position="83"/>
    </location>
</feature>
<dbReference type="PANTHER" id="PTHR42718">
    <property type="entry name" value="MAJOR FACILITATOR SUPERFAMILY MULTIDRUG TRANSPORTER MFSC"/>
    <property type="match status" value="1"/>
</dbReference>
<feature type="transmembrane region" description="Helical" evidence="7">
    <location>
        <begin position="372"/>
        <end position="390"/>
    </location>
</feature>
<dbReference type="CDD" id="cd17321">
    <property type="entry name" value="MFS_MMR_MDR_like"/>
    <property type="match status" value="1"/>
</dbReference>
<feature type="transmembrane region" description="Helical" evidence="7">
    <location>
        <begin position="211"/>
        <end position="230"/>
    </location>
</feature>
<dbReference type="PRINTS" id="PR01036">
    <property type="entry name" value="TCRTETB"/>
</dbReference>
<proteinExistence type="predicted"/>
<feature type="transmembrane region" description="Helical" evidence="7">
    <location>
        <begin position="341"/>
        <end position="360"/>
    </location>
</feature>
<keyword evidence="2" id="KW-0813">Transport</keyword>
<reference evidence="9 10" key="1">
    <citation type="submission" date="2017-10" db="EMBL/GenBank/DDBJ databases">
        <title>Novel microbial diversity and functional potential in the marine mammal oral microbiome.</title>
        <authorList>
            <person name="Dudek N.K."/>
            <person name="Sun C.L."/>
            <person name="Burstein D."/>
            <person name="Kantor R.S."/>
            <person name="Aliaga Goltsman D.S."/>
            <person name="Bik E.M."/>
            <person name="Thomas B.C."/>
            <person name="Banfield J.F."/>
            <person name="Relman D.A."/>
        </authorList>
    </citation>
    <scope>NUCLEOTIDE SEQUENCE [LARGE SCALE GENOMIC DNA]</scope>
    <source>
        <strain evidence="9">DOLJORAL78_61_10</strain>
    </source>
</reference>
<dbReference type="GO" id="GO:0005886">
    <property type="term" value="C:plasma membrane"/>
    <property type="evidence" value="ECO:0007669"/>
    <property type="project" value="UniProtKB-SubCell"/>
</dbReference>
<sequence length="515" mass="54907">MNTGTLSSVELDQLPPAVYRRRWLTLGVLCFSLVIIVMDNTILNVAIPSLMRDLQASNSDIQWIIDAYVLVFAGLLLTTGTLSDRFGRKGALQSGIILFALGSVLAALSQTSTQLILTRAFMGIGGAMIMPATLSILTNVFRDRVERGRAIAIWAAFSGVGVAIGPILGGFLVERYSWHSVFWVNVPVGLLALVLGVYLVPTSCDPRHTKVDIPGAILSIIGQVSILYGIIEGPSLGWTHRWVLLAFVIAVVTVAVFIAWERHTDHPMIDVSVFKNRRFSAASGTVTLVFFALMGSMFLMTQYWQLVHGYSPFEAGIRLLPQAITAMIVSPMSARFVEKYGTTRVVATGLVIMAIGLGLISTVQPDSSYPQVISYLIVMAIGMGLTMAPATESVMGSLPREKAGIGSAINDTTRQIGGALGIAIIGSVVSSVWGGRIGELAASMGFDREMASMVADSLGTAHRFASQIGDGGAAFITTVNQIFVDAMASGMRLASIVVVAAAVVVWKFLPATSDD</sequence>
<feature type="domain" description="Major facilitator superfamily (MFS) profile" evidence="8">
    <location>
        <begin position="25"/>
        <end position="513"/>
    </location>
</feature>
<evidence type="ECO:0000313" key="9">
    <source>
        <dbReference type="EMBL" id="PIE34381.1"/>
    </source>
</evidence>
<protein>
    <submittedName>
        <fullName evidence="9">MFS transporter</fullName>
    </submittedName>
</protein>
<feature type="transmembrane region" description="Helical" evidence="7">
    <location>
        <begin position="90"/>
        <end position="108"/>
    </location>
</feature>
<evidence type="ECO:0000256" key="4">
    <source>
        <dbReference type="ARBA" id="ARBA00022692"/>
    </source>
</evidence>
<dbReference type="InterPro" id="IPR005829">
    <property type="entry name" value="Sugar_transporter_CS"/>
</dbReference>
<dbReference type="PANTHER" id="PTHR42718:SF42">
    <property type="entry name" value="EXPORT PROTEIN"/>
    <property type="match status" value="1"/>
</dbReference>
<dbReference type="SUPFAM" id="SSF103473">
    <property type="entry name" value="MFS general substrate transporter"/>
    <property type="match status" value="1"/>
</dbReference>
<dbReference type="InterPro" id="IPR004638">
    <property type="entry name" value="EmrB-like"/>
</dbReference>
<dbReference type="AlphaFoldDB" id="A0A2G6KFE4"/>
<accession>A0A2G6KFE4</accession>
<dbReference type="InterPro" id="IPR011701">
    <property type="entry name" value="MFS"/>
</dbReference>
<keyword evidence="3" id="KW-1003">Cell membrane</keyword>
<dbReference type="InterPro" id="IPR020846">
    <property type="entry name" value="MFS_dom"/>
</dbReference>
<evidence type="ECO:0000256" key="2">
    <source>
        <dbReference type="ARBA" id="ARBA00022448"/>
    </source>
</evidence>
<dbReference type="Gene3D" id="1.20.1250.20">
    <property type="entry name" value="MFS general substrate transporter like domains"/>
    <property type="match status" value="1"/>
</dbReference>
<feature type="transmembrane region" description="Helical" evidence="7">
    <location>
        <begin position="310"/>
        <end position="329"/>
    </location>
</feature>
<feature type="transmembrane region" description="Helical" evidence="7">
    <location>
        <begin position="120"/>
        <end position="141"/>
    </location>
</feature>
<evidence type="ECO:0000256" key="6">
    <source>
        <dbReference type="ARBA" id="ARBA00023136"/>
    </source>
</evidence>
<dbReference type="InterPro" id="IPR036259">
    <property type="entry name" value="MFS_trans_sf"/>
</dbReference>
<dbReference type="PROSITE" id="PS50850">
    <property type="entry name" value="MFS"/>
    <property type="match status" value="1"/>
</dbReference>
<evidence type="ECO:0000256" key="3">
    <source>
        <dbReference type="ARBA" id="ARBA00022475"/>
    </source>
</evidence>